<dbReference type="OrthoDB" id="10338168at2759"/>
<evidence type="ECO:0000313" key="3">
    <source>
        <dbReference type="Proteomes" id="UP000320762"/>
    </source>
</evidence>
<dbReference type="AlphaFoldDB" id="A0A550CV86"/>
<name>A0A550CV86_9AGAR</name>
<comment type="caution">
    <text evidence="2">The sequence shown here is derived from an EMBL/GenBank/DDBJ whole genome shotgun (WGS) entry which is preliminary data.</text>
</comment>
<feature type="region of interest" description="Disordered" evidence="1">
    <location>
        <begin position="1"/>
        <end position="98"/>
    </location>
</feature>
<keyword evidence="3" id="KW-1185">Reference proteome</keyword>
<reference evidence="2 3" key="1">
    <citation type="journal article" date="2019" name="New Phytol.">
        <title>Comparative genomics reveals unique wood-decay strategies and fruiting body development in the Schizophyllaceae.</title>
        <authorList>
            <person name="Almasi E."/>
            <person name="Sahu N."/>
            <person name="Krizsan K."/>
            <person name="Balint B."/>
            <person name="Kovacs G.M."/>
            <person name="Kiss B."/>
            <person name="Cseklye J."/>
            <person name="Drula E."/>
            <person name="Henrissat B."/>
            <person name="Nagy I."/>
            <person name="Chovatia M."/>
            <person name="Adam C."/>
            <person name="LaButti K."/>
            <person name="Lipzen A."/>
            <person name="Riley R."/>
            <person name="Grigoriev I.V."/>
            <person name="Nagy L.G."/>
        </authorList>
    </citation>
    <scope>NUCLEOTIDE SEQUENCE [LARGE SCALE GENOMIC DNA]</scope>
    <source>
        <strain evidence="2 3">NL-1724</strain>
    </source>
</reference>
<accession>A0A550CV86</accession>
<evidence type="ECO:0000256" key="1">
    <source>
        <dbReference type="SAM" id="MobiDB-lite"/>
    </source>
</evidence>
<protein>
    <submittedName>
        <fullName evidence="2">Uncharacterized protein</fullName>
    </submittedName>
</protein>
<gene>
    <name evidence="2" type="ORF">BD626DRAFT_581389</name>
</gene>
<dbReference type="Proteomes" id="UP000320762">
    <property type="component" value="Unassembled WGS sequence"/>
</dbReference>
<dbReference type="EMBL" id="VDMD01000002">
    <property type="protein sequence ID" value="TRM68708.1"/>
    <property type="molecule type" value="Genomic_DNA"/>
</dbReference>
<proteinExistence type="predicted"/>
<sequence length="308" mass="34504">MPRNLPQPAGLIKSPPPLRRSCRLQAQQQQTKPLDAAHVAPRNKKPPQDPARIAENSTGRKRKAIISEDDQNEAPPAKKASPLPPASAHTSNESPDALVLKGSKPVVRFANDEPLEAVSVSPEDDPLARAKAVTPTFLAARAAQAAMPEYDIRKVACPPEALPNMMPTRLKDRKGRDYYRYPIRFILAWRYDSKVLFEHLVRVRRDLRGKYDSTMAYLCDKLRRELDVGYDNGFALVPTSKGSEWWFIVSESDRPETLPWPEERIRRMQEILGVATPPRPHVYQPKNVSPLNNFVCHGGRAGDAEAVG</sequence>
<evidence type="ECO:0000313" key="2">
    <source>
        <dbReference type="EMBL" id="TRM68708.1"/>
    </source>
</evidence>
<organism evidence="2 3">
    <name type="scientific">Schizophyllum amplum</name>
    <dbReference type="NCBI Taxonomy" id="97359"/>
    <lineage>
        <taxon>Eukaryota</taxon>
        <taxon>Fungi</taxon>
        <taxon>Dikarya</taxon>
        <taxon>Basidiomycota</taxon>
        <taxon>Agaricomycotina</taxon>
        <taxon>Agaricomycetes</taxon>
        <taxon>Agaricomycetidae</taxon>
        <taxon>Agaricales</taxon>
        <taxon>Schizophyllaceae</taxon>
        <taxon>Schizophyllum</taxon>
    </lineage>
</organism>